<feature type="transmembrane region" description="Helical" evidence="7">
    <location>
        <begin position="155"/>
        <end position="176"/>
    </location>
</feature>
<comment type="similarity">
    <text evidence="5">Belongs to the SAT4 family.</text>
</comment>
<dbReference type="Proteomes" id="UP000701801">
    <property type="component" value="Unassembled WGS sequence"/>
</dbReference>
<feature type="domain" description="Rhodopsin" evidence="8">
    <location>
        <begin position="55"/>
        <end position="293"/>
    </location>
</feature>
<keyword evidence="4 7" id="KW-0472">Membrane</keyword>
<accession>A0A9N9L9I8</accession>
<organism evidence="9 10">
    <name type="scientific">Hymenoscyphus albidus</name>
    <dbReference type="NCBI Taxonomy" id="595503"/>
    <lineage>
        <taxon>Eukaryota</taxon>
        <taxon>Fungi</taxon>
        <taxon>Dikarya</taxon>
        <taxon>Ascomycota</taxon>
        <taxon>Pezizomycotina</taxon>
        <taxon>Leotiomycetes</taxon>
        <taxon>Helotiales</taxon>
        <taxon>Helotiaceae</taxon>
        <taxon>Hymenoscyphus</taxon>
    </lineage>
</organism>
<keyword evidence="2 7" id="KW-0812">Transmembrane</keyword>
<evidence type="ECO:0000256" key="2">
    <source>
        <dbReference type="ARBA" id="ARBA00022692"/>
    </source>
</evidence>
<evidence type="ECO:0000313" key="10">
    <source>
        <dbReference type="Proteomes" id="UP000701801"/>
    </source>
</evidence>
<dbReference type="Pfam" id="PF20684">
    <property type="entry name" value="Fung_rhodopsin"/>
    <property type="match status" value="1"/>
</dbReference>
<feature type="transmembrane region" description="Helical" evidence="7">
    <location>
        <begin position="196"/>
        <end position="214"/>
    </location>
</feature>
<protein>
    <recommendedName>
        <fullName evidence="8">Rhodopsin domain-containing protein</fullName>
    </recommendedName>
</protein>
<feature type="transmembrane region" description="Helical" evidence="7">
    <location>
        <begin position="269"/>
        <end position="289"/>
    </location>
</feature>
<dbReference type="OrthoDB" id="444631at2759"/>
<dbReference type="GO" id="GO:0016020">
    <property type="term" value="C:membrane"/>
    <property type="evidence" value="ECO:0007669"/>
    <property type="project" value="UniProtKB-SubCell"/>
</dbReference>
<dbReference type="EMBL" id="CAJVRM010000010">
    <property type="protein sequence ID" value="CAG8971119.1"/>
    <property type="molecule type" value="Genomic_DNA"/>
</dbReference>
<dbReference type="InterPro" id="IPR052337">
    <property type="entry name" value="SAT4-like"/>
</dbReference>
<dbReference type="SUPFAM" id="SSF64268">
    <property type="entry name" value="PX domain"/>
    <property type="match status" value="1"/>
</dbReference>
<keyword evidence="3 7" id="KW-1133">Transmembrane helix</keyword>
<name>A0A9N9L9I8_9HELO</name>
<evidence type="ECO:0000256" key="3">
    <source>
        <dbReference type="ARBA" id="ARBA00022989"/>
    </source>
</evidence>
<evidence type="ECO:0000256" key="5">
    <source>
        <dbReference type="ARBA" id="ARBA00038359"/>
    </source>
</evidence>
<feature type="transmembrane region" description="Helical" evidence="7">
    <location>
        <begin position="110"/>
        <end position="134"/>
    </location>
</feature>
<feature type="transmembrane region" description="Helical" evidence="7">
    <location>
        <begin position="234"/>
        <end position="257"/>
    </location>
</feature>
<reference evidence="9" key="1">
    <citation type="submission" date="2021-07" db="EMBL/GenBank/DDBJ databases">
        <authorList>
            <person name="Durling M."/>
        </authorList>
    </citation>
    <scope>NUCLEOTIDE SEQUENCE</scope>
</reference>
<feature type="compositionally biased region" description="Polar residues" evidence="6">
    <location>
        <begin position="315"/>
        <end position="334"/>
    </location>
</feature>
<keyword evidence="10" id="KW-1185">Reference proteome</keyword>
<feature type="transmembrane region" description="Helical" evidence="7">
    <location>
        <begin position="70"/>
        <end position="90"/>
    </location>
</feature>
<feature type="transmembrane region" description="Helical" evidence="7">
    <location>
        <begin position="39"/>
        <end position="58"/>
    </location>
</feature>
<comment type="subcellular location">
    <subcellularLocation>
        <location evidence="1">Membrane</location>
        <topology evidence="1">Multi-pass membrane protein</topology>
    </subcellularLocation>
</comment>
<evidence type="ECO:0000256" key="7">
    <source>
        <dbReference type="SAM" id="Phobius"/>
    </source>
</evidence>
<evidence type="ECO:0000256" key="4">
    <source>
        <dbReference type="ARBA" id="ARBA00023136"/>
    </source>
</evidence>
<comment type="caution">
    <text evidence="9">The sequence shown here is derived from an EMBL/GenBank/DDBJ whole genome shotgun (WGS) entry which is preliminary data.</text>
</comment>
<evidence type="ECO:0000256" key="1">
    <source>
        <dbReference type="ARBA" id="ARBA00004141"/>
    </source>
</evidence>
<gene>
    <name evidence="9" type="ORF">HYALB_00008596</name>
</gene>
<dbReference type="InterPro" id="IPR036871">
    <property type="entry name" value="PX_dom_sf"/>
</dbReference>
<evidence type="ECO:0000313" key="9">
    <source>
        <dbReference type="EMBL" id="CAG8971119.1"/>
    </source>
</evidence>
<dbReference type="PANTHER" id="PTHR33048:SF47">
    <property type="entry name" value="INTEGRAL MEMBRANE PROTEIN-RELATED"/>
    <property type="match status" value="1"/>
</dbReference>
<feature type="region of interest" description="Disordered" evidence="6">
    <location>
        <begin position="315"/>
        <end position="354"/>
    </location>
</feature>
<dbReference type="InterPro" id="IPR049326">
    <property type="entry name" value="Rhodopsin_dom_fungi"/>
</dbReference>
<dbReference type="PANTHER" id="PTHR33048">
    <property type="entry name" value="PTH11-LIKE INTEGRAL MEMBRANE PROTEIN (AFU_ORTHOLOGUE AFUA_5G11245)"/>
    <property type="match status" value="1"/>
</dbReference>
<dbReference type="GO" id="GO:0035091">
    <property type="term" value="F:phosphatidylinositol binding"/>
    <property type="evidence" value="ECO:0007669"/>
    <property type="project" value="InterPro"/>
</dbReference>
<dbReference type="AlphaFoldDB" id="A0A9N9L9I8"/>
<proteinExistence type="inferred from homology"/>
<sequence>MSISDEALKQLLEGPALDPPPGMHPNFIDPPNLQSQIRAVEILTLLLATFAVVTRIYTKARILKRVASEDYLCFLSWALYVAVYIPTILGSNATANRHQWDVKLKDMKDFLFYKSIVVTMYGFVVLAMKTSILIQYIKIFSMNRRKSFYWKCHALIWLNVVFYLTLAFLEIFACSPREKIWTPWLPGGKCLRVREVNVSAAAVNVVSDFVMVLLPQKHVWKLNISTRNRLGISLAFATAILASICAAVRLKYAVIYLRHDDFTWLYSQMAIWMFLELGIGIVACCLPTLPRFFKALAEKPLFSSINSTLHSFLSPSNRNNSDKSTSPSTVQGHKSSAGHINHAPSETYEELEEDFELPIQNPLSSRSRVYKASV</sequence>
<evidence type="ECO:0000259" key="8">
    <source>
        <dbReference type="Pfam" id="PF20684"/>
    </source>
</evidence>
<evidence type="ECO:0000256" key="6">
    <source>
        <dbReference type="SAM" id="MobiDB-lite"/>
    </source>
</evidence>